<gene>
    <name evidence="1" type="ORF">SLEP1_g3682</name>
</gene>
<dbReference type="AlphaFoldDB" id="A0AAV5HVT9"/>
<proteinExistence type="predicted"/>
<evidence type="ECO:0000313" key="2">
    <source>
        <dbReference type="Proteomes" id="UP001054252"/>
    </source>
</evidence>
<comment type="caution">
    <text evidence="1">The sequence shown here is derived from an EMBL/GenBank/DDBJ whole genome shotgun (WGS) entry which is preliminary data.</text>
</comment>
<organism evidence="1 2">
    <name type="scientific">Rubroshorea leprosula</name>
    <dbReference type="NCBI Taxonomy" id="152421"/>
    <lineage>
        <taxon>Eukaryota</taxon>
        <taxon>Viridiplantae</taxon>
        <taxon>Streptophyta</taxon>
        <taxon>Embryophyta</taxon>
        <taxon>Tracheophyta</taxon>
        <taxon>Spermatophyta</taxon>
        <taxon>Magnoliopsida</taxon>
        <taxon>eudicotyledons</taxon>
        <taxon>Gunneridae</taxon>
        <taxon>Pentapetalae</taxon>
        <taxon>rosids</taxon>
        <taxon>malvids</taxon>
        <taxon>Malvales</taxon>
        <taxon>Dipterocarpaceae</taxon>
        <taxon>Rubroshorea</taxon>
    </lineage>
</organism>
<dbReference type="EMBL" id="BPVZ01000003">
    <property type="protein sequence ID" value="GKU89556.1"/>
    <property type="molecule type" value="Genomic_DNA"/>
</dbReference>
<accession>A0AAV5HVT9</accession>
<name>A0AAV5HVT9_9ROSI</name>
<keyword evidence="2" id="KW-1185">Reference proteome</keyword>
<dbReference type="Proteomes" id="UP001054252">
    <property type="component" value="Unassembled WGS sequence"/>
</dbReference>
<protein>
    <submittedName>
        <fullName evidence="1">Uncharacterized protein</fullName>
    </submittedName>
</protein>
<reference evidence="1 2" key="1">
    <citation type="journal article" date="2021" name="Commun. Biol.">
        <title>The genome of Shorea leprosula (Dipterocarpaceae) highlights the ecological relevance of drought in aseasonal tropical rainforests.</title>
        <authorList>
            <person name="Ng K.K.S."/>
            <person name="Kobayashi M.J."/>
            <person name="Fawcett J.A."/>
            <person name="Hatakeyama M."/>
            <person name="Paape T."/>
            <person name="Ng C.H."/>
            <person name="Ang C.C."/>
            <person name="Tnah L.H."/>
            <person name="Lee C.T."/>
            <person name="Nishiyama T."/>
            <person name="Sese J."/>
            <person name="O'Brien M.J."/>
            <person name="Copetti D."/>
            <person name="Mohd Noor M.I."/>
            <person name="Ong R.C."/>
            <person name="Putra M."/>
            <person name="Sireger I.Z."/>
            <person name="Indrioko S."/>
            <person name="Kosugi Y."/>
            <person name="Izuno A."/>
            <person name="Isagi Y."/>
            <person name="Lee S.L."/>
            <person name="Shimizu K.K."/>
        </authorList>
    </citation>
    <scope>NUCLEOTIDE SEQUENCE [LARGE SCALE GENOMIC DNA]</scope>
    <source>
        <strain evidence="1">214</strain>
    </source>
</reference>
<sequence>MYLKSGFQSRLKVLQPTLEENIMCKKPAEPVAEMVSRLYRAGSSDNLATRALRLAGHLMTPNSYKWLFSSKGL</sequence>
<evidence type="ECO:0000313" key="1">
    <source>
        <dbReference type="EMBL" id="GKU89556.1"/>
    </source>
</evidence>